<dbReference type="InterPro" id="IPR051797">
    <property type="entry name" value="TrmB-like"/>
</dbReference>
<evidence type="ECO:0000313" key="3">
    <source>
        <dbReference type="Proteomes" id="UP000325292"/>
    </source>
</evidence>
<feature type="domain" description="Transcription regulator TrmB N-terminal" evidence="1">
    <location>
        <begin position="11"/>
        <end position="79"/>
    </location>
</feature>
<dbReference type="PANTHER" id="PTHR34293">
    <property type="entry name" value="HTH-TYPE TRANSCRIPTIONAL REGULATOR TRMBL2"/>
    <property type="match status" value="1"/>
</dbReference>
<dbReference type="Gene3D" id="1.10.10.10">
    <property type="entry name" value="Winged helix-like DNA-binding domain superfamily/Winged helix DNA-binding domain"/>
    <property type="match status" value="1"/>
</dbReference>
<dbReference type="InterPro" id="IPR002831">
    <property type="entry name" value="Tscrpt_reg_TrmB_N"/>
</dbReference>
<accession>A0ABN5GZJ9</accession>
<sequence>MPNLDNLIDDLQAFGFSPIEAKVYLALVSQNTPMTGYQVAKAANIPRPNVYPALKRLIQRGACLENPDQDVIRYVAVPFQTLGHSHIQTLSAQLDKLSRMIPEPLASSPLITRSEGLEALIAHGRELINSAITSLDIGSSVGLVTLFAQELEAARERHVAQRYLCFDNCPGQGCGLCVAPLNVSLGDFHETGWLAMVRDHHQAFIATGYPHHPQTILTTMEPIVFSLEMLINLRQEFPTPVTKDLS</sequence>
<reference evidence="2 3" key="1">
    <citation type="journal article" date="2019" name="Sci. Rep.">
        <title>Sulfobacillus thermotolerans: new insights into resistance and metabolic capacities of acidophilic chemolithotrophs.</title>
        <authorList>
            <person name="Panyushkina A.E."/>
            <person name="Babenko V.V."/>
            <person name="Nikitina A.S."/>
            <person name="Selezneva O.V."/>
            <person name="Tsaplina I.A."/>
            <person name="Letarova M.A."/>
            <person name="Kostryukova E.S."/>
            <person name="Letarov A.V."/>
        </authorList>
    </citation>
    <scope>NUCLEOTIDE SEQUENCE [LARGE SCALE GENOMIC DNA]</scope>
    <source>
        <strain evidence="2 3">Kr1</strain>
    </source>
</reference>
<organism evidence="2 3">
    <name type="scientific">Sulfobacillus thermotolerans</name>
    <dbReference type="NCBI Taxonomy" id="338644"/>
    <lineage>
        <taxon>Bacteria</taxon>
        <taxon>Bacillati</taxon>
        <taxon>Bacillota</taxon>
        <taxon>Clostridia</taxon>
        <taxon>Eubacteriales</taxon>
        <taxon>Clostridiales Family XVII. Incertae Sedis</taxon>
        <taxon>Sulfobacillus</taxon>
    </lineage>
</organism>
<dbReference type="EMBL" id="CP019454">
    <property type="protein sequence ID" value="AUW93751.1"/>
    <property type="molecule type" value="Genomic_DNA"/>
</dbReference>
<dbReference type="Proteomes" id="UP000325292">
    <property type="component" value="Chromosome"/>
</dbReference>
<dbReference type="SUPFAM" id="SSF46785">
    <property type="entry name" value="Winged helix' DNA-binding domain"/>
    <property type="match status" value="1"/>
</dbReference>
<dbReference type="PANTHER" id="PTHR34293:SF1">
    <property type="entry name" value="HTH-TYPE TRANSCRIPTIONAL REGULATOR TRMBL2"/>
    <property type="match status" value="1"/>
</dbReference>
<name>A0ABN5GZJ9_9FIRM</name>
<evidence type="ECO:0000259" key="1">
    <source>
        <dbReference type="Pfam" id="PF01978"/>
    </source>
</evidence>
<gene>
    <name evidence="2" type="ORF">BXT84_07165</name>
</gene>
<dbReference type="InterPro" id="IPR036388">
    <property type="entry name" value="WH-like_DNA-bd_sf"/>
</dbReference>
<keyword evidence="3" id="KW-1185">Reference proteome</keyword>
<evidence type="ECO:0000313" key="2">
    <source>
        <dbReference type="EMBL" id="AUW93751.1"/>
    </source>
</evidence>
<dbReference type="Pfam" id="PF01978">
    <property type="entry name" value="TrmB"/>
    <property type="match status" value="1"/>
</dbReference>
<proteinExistence type="predicted"/>
<dbReference type="InterPro" id="IPR036390">
    <property type="entry name" value="WH_DNA-bd_sf"/>
</dbReference>
<protein>
    <recommendedName>
        <fullName evidence="1">Transcription regulator TrmB N-terminal domain-containing protein</fullName>
    </recommendedName>
</protein>